<dbReference type="Gene3D" id="3.30.420.10">
    <property type="entry name" value="Ribonuclease H-like superfamily/Ribonuclease H"/>
    <property type="match status" value="1"/>
</dbReference>
<evidence type="ECO:0008006" key="3">
    <source>
        <dbReference type="Google" id="ProtNLM"/>
    </source>
</evidence>
<name>A0ABR2K5L6_9EUKA</name>
<sequence>MDNLRSHKNLEVRRELENYGIIVLFFPPRCADVLSELDNCFFATYKRRWYNQLIFVDNVQQKCQKALELFRTLINEDLGKKMYHRCGYDDFFDDQTALEPIENVIARNE</sequence>
<gene>
    <name evidence="1" type="ORF">M9Y10_041880</name>
</gene>
<keyword evidence="2" id="KW-1185">Reference proteome</keyword>
<proteinExistence type="predicted"/>
<evidence type="ECO:0000313" key="2">
    <source>
        <dbReference type="Proteomes" id="UP001470230"/>
    </source>
</evidence>
<dbReference type="InterPro" id="IPR036397">
    <property type="entry name" value="RNaseH_sf"/>
</dbReference>
<comment type="caution">
    <text evidence="1">The sequence shown here is derived from an EMBL/GenBank/DDBJ whole genome shotgun (WGS) entry which is preliminary data.</text>
</comment>
<reference evidence="1 2" key="1">
    <citation type="submission" date="2024-04" db="EMBL/GenBank/DDBJ databases">
        <title>Tritrichomonas musculus Genome.</title>
        <authorList>
            <person name="Alves-Ferreira E."/>
            <person name="Grigg M."/>
            <person name="Lorenzi H."/>
            <person name="Galac M."/>
        </authorList>
    </citation>
    <scope>NUCLEOTIDE SEQUENCE [LARGE SCALE GENOMIC DNA]</scope>
    <source>
        <strain evidence="1 2">EAF2021</strain>
    </source>
</reference>
<dbReference type="EMBL" id="JAPFFF010000007">
    <property type="protein sequence ID" value="KAK8886417.1"/>
    <property type="molecule type" value="Genomic_DNA"/>
</dbReference>
<dbReference type="Proteomes" id="UP001470230">
    <property type="component" value="Unassembled WGS sequence"/>
</dbReference>
<protein>
    <recommendedName>
        <fullName evidence="3">DDE-1 domain-containing protein</fullName>
    </recommendedName>
</protein>
<organism evidence="1 2">
    <name type="scientific">Tritrichomonas musculus</name>
    <dbReference type="NCBI Taxonomy" id="1915356"/>
    <lineage>
        <taxon>Eukaryota</taxon>
        <taxon>Metamonada</taxon>
        <taxon>Parabasalia</taxon>
        <taxon>Tritrichomonadida</taxon>
        <taxon>Tritrichomonadidae</taxon>
        <taxon>Tritrichomonas</taxon>
    </lineage>
</organism>
<accession>A0ABR2K5L6</accession>
<evidence type="ECO:0000313" key="1">
    <source>
        <dbReference type="EMBL" id="KAK8886417.1"/>
    </source>
</evidence>